<evidence type="ECO:0000313" key="11">
    <source>
        <dbReference type="EMBL" id="VAW90803.1"/>
    </source>
</evidence>
<dbReference type="PIRSF" id="PIRSF003128">
    <property type="entry name" value="RecN"/>
    <property type="match status" value="1"/>
</dbReference>
<dbReference type="FunFam" id="3.40.50.300:FF:000356">
    <property type="entry name" value="DNA repair protein RecN"/>
    <property type="match status" value="1"/>
</dbReference>
<dbReference type="EMBL" id="UOFR01000005">
    <property type="protein sequence ID" value="VAW90803.1"/>
    <property type="molecule type" value="Genomic_DNA"/>
</dbReference>
<evidence type="ECO:0000256" key="5">
    <source>
        <dbReference type="ARBA" id="ARBA00022763"/>
    </source>
</evidence>
<keyword evidence="6" id="KW-0067">ATP-binding</keyword>
<evidence type="ECO:0000256" key="7">
    <source>
        <dbReference type="ARBA" id="ARBA00023204"/>
    </source>
</evidence>
<keyword evidence="9" id="KW-0175">Coiled coil</keyword>
<evidence type="ECO:0000256" key="6">
    <source>
        <dbReference type="ARBA" id="ARBA00022840"/>
    </source>
</evidence>
<dbReference type="Gene3D" id="3.40.50.300">
    <property type="entry name" value="P-loop containing nucleotide triphosphate hydrolases"/>
    <property type="match status" value="2"/>
</dbReference>
<feature type="coiled-coil region" evidence="9">
    <location>
        <begin position="200"/>
        <end position="237"/>
    </location>
</feature>
<dbReference type="InterPro" id="IPR027417">
    <property type="entry name" value="P-loop_NTPase"/>
</dbReference>
<name>A0A3B0ZRT8_9ZZZZ</name>
<feature type="domain" description="RecF/RecN/SMC N-terminal" evidence="10">
    <location>
        <begin position="2"/>
        <end position="513"/>
    </location>
</feature>
<dbReference type="PANTHER" id="PTHR11059:SF0">
    <property type="entry name" value="DNA REPAIR PROTEIN RECN"/>
    <property type="match status" value="1"/>
</dbReference>
<reference evidence="11" key="1">
    <citation type="submission" date="2018-06" db="EMBL/GenBank/DDBJ databases">
        <authorList>
            <person name="Zhirakovskaya E."/>
        </authorList>
    </citation>
    <scope>NUCLEOTIDE SEQUENCE</scope>
</reference>
<organism evidence="11">
    <name type="scientific">hydrothermal vent metagenome</name>
    <dbReference type="NCBI Taxonomy" id="652676"/>
    <lineage>
        <taxon>unclassified sequences</taxon>
        <taxon>metagenomes</taxon>
        <taxon>ecological metagenomes</taxon>
    </lineage>
</organism>
<dbReference type="SUPFAM" id="SSF52540">
    <property type="entry name" value="P-loop containing nucleoside triphosphate hydrolases"/>
    <property type="match status" value="2"/>
</dbReference>
<dbReference type="GO" id="GO:0009432">
    <property type="term" value="P:SOS response"/>
    <property type="evidence" value="ECO:0007669"/>
    <property type="project" value="TreeGrafter"/>
</dbReference>
<feature type="coiled-coil region" evidence="9">
    <location>
        <begin position="329"/>
        <end position="363"/>
    </location>
</feature>
<dbReference type="InterPro" id="IPR004604">
    <property type="entry name" value="DNA_recomb/repair_RecN"/>
</dbReference>
<comment type="function">
    <text evidence="1">May be involved in recombinational repair of damaged DNA.</text>
</comment>
<evidence type="ECO:0000256" key="8">
    <source>
        <dbReference type="ARBA" id="ARBA00033408"/>
    </source>
</evidence>
<dbReference type="AlphaFoldDB" id="A0A3B0ZRT8"/>
<dbReference type="Pfam" id="PF02463">
    <property type="entry name" value="SMC_N"/>
    <property type="match status" value="1"/>
</dbReference>
<keyword evidence="5" id="KW-0227">DNA damage</keyword>
<keyword evidence="4" id="KW-0547">Nucleotide-binding</keyword>
<dbReference type="InterPro" id="IPR003395">
    <property type="entry name" value="RecF/RecN/SMC_N"/>
</dbReference>
<dbReference type="GO" id="GO:0006310">
    <property type="term" value="P:DNA recombination"/>
    <property type="evidence" value="ECO:0007669"/>
    <property type="project" value="InterPro"/>
</dbReference>
<evidence type="ECO:0000256" key="4">
    <source>
        <dbReference type="ARBA" id="ARBA00022741"/>
    </source>
</evidence>
<protein>
    <recommendedName>
        <fullName evidence="3">DNA repair protein RecN</fullName>
    </recommendedName>
    <alternativeName>
        <fullName evidence="8">Recombination protein N</fullName>
    </alternativeName>
</protein>
<dbReference type="NCBIfam" id="NF008121">
    <property type="entry name" value="PRK10869.1"/>
    <property type="match status" value="1"/>
</dbReference>
<dbReference type="GO" id="GO:0005524">
    <property type="term" value="F:ATP binding"/>
    <property type="evidence" value="ECO:0007669"/>
    <property type="project" value="UniProtKB-KW"/>
</dbReference>
<sequence length="557" mass="61876">MLSQIHIWNFAIVESLDLEFEDGLTVLTGETGAGKSILLDALGLALGDRADSSVIRHGSDKAEISVSFSTSDAPQANAWLLEHDMHSDDECIIRRTVSRKGSSRAFINGIPSTVQQLRELGEMLVDLHGQHEHQSLLQKEVQRTLLDDYADHKDLILKVSQGYQQWLQLEKEFARLSQANNDRDSRLELLRYQVQELEALDLQKNETEQLGHELKRLSNASQLLQTTQNIINRLDENEQHAVCSAMSLSANELTDLIRVDDKLTPIAELLNTAIIQTQETVSELRHYLDALELDPERLNEVEQRITDIHNLSRKHRVEPEALVEKLPGLQQELQDLEQADIKLADLEKNIEQAKTAYVKAAKKLSTSRAKTAKLLTSKITDAMQGLSLQGGQFKAECIALEEKQWSANGAENIEFLVSANPGTPVKPLNKVASGGELSRISLAIQVITAQAARIPTLIFDEVDVGIGGRVAEIVGLQLRALGQHRQVVCVTHLPQVASLGHHHYQVSKQTDNSTTVTAINPLDTSQRIDEIARMLGGIDITDQTLSHAKEMIERAQS</sequence>
<gene>
    <name evidence="11" type="ORF">MNBD_GAMMA21-643</name>
</gene>
<dbReference type="GO" id="GO:0006281">
    <property type="term" value="P:DNA repair"/>
    <property type="evidence" value="ECO:0007669"/>
    <property type="project" value="UniProtKB-KW"/>
</dbReference>
<accession>A0A3B0ZRT8</accession>
<evidence type="ECO:0000259" key="10">
    <source>
        <dbReference type="Pfam" id="PF02463"/>
    </source>
</evidence>
<evidence type="ECO:0000256" key="1">
    <source>
        <dbReference type="ARBA" id="ARBA00003618"/>
    </source>
</evidence>
<dbReference type="CDD" id="cd03241">
    <property type="entry name" value="ABC_RecN"/>
    <property type="match status" value="2"/>
</dbReference>
<evidence type="ECO:0000256" key="2">
    <source>
        <dbReference type="ARBA" id="ARBA00009441"/>
    </source>
</evidence>
<evidence type="ECO:0000256" key="3">
    <source>
        <dbReference type="ARBA" id="ARBA00021315"/>
    </source>
</evidence>
<dbReference type="FunFam" id="3.40.50.300:FF:000319">
    <property type="entry name" value="DNA repair protein RecN"/>
    <property type="match status" value="1"/>
</dbReference>
<dbReference type="GO" id="GO:0043590">
    <property type="term" value="C:bacterial nucleoid"/>
    <property type="evidence" value="ECO:0007669"/>
    <property type="project" value="TreeGrafter"/>
</dbReference>
<dbReference type="PANTHER" id="PTHR11059">
    <property type="entry name" value="DNA REPAIR PROTEIN RECN"/>
    <property type="match status" value="1"/>
</dbReference>
<comment type="similarity">
    <text evidence="2">Belongs to the RecN family.</text>
</comment>
<evidence type="ECO:0000256" key="9">
    <source>
        <dbReference type="SAM" id="Coils"/>
    </source>
</evidence>
<dbReference type="NCBIfam" id="TIGR00634">
    <property type="entry name" value="recN"/>
    <property type="match status" value="1"/>
</dbReference>
<proteinExistence type="inferred from homology"/>
<keyword evidence="7" id="KW-0234">DNA repair</keyword>